<keyword evidence="1" id="KW-1133">Transmembrane helix</keyword>
<dbReference type="InterPro" id="IPR006076">
    <property type="entry name" value="FAD-dep_OxRdtase"/>
</dbReference>
<sequence>MDLRTDYPFWLLEKGIIKSYPALHEDIQTDVVIMGAGISGALTAWMLHREGLNVTVVDKRHVGMGSTAASTALLQYEIDIPLHELITKVGYDNAVAAYLLCNDAIYGIEGLCKRFRIAAFEHKPSMQFASFKKDVASLKKEQSLRKSIGIDVAFLDAAEVKKLYGFSKPGALLSENGAVVNAYALTHALLNACASKGAAIYDHTEITSIKEHRAGVELQAANGNKIKSRSLIIACGYESGKYLLRPFDELTTTYAIVSEPLHDNELWHRNSLIWETAKPYLYLRTTTDNRILIGGKDDEFRAAHKRDKALPRKAKALEQAFNNLFPHIPFVTDFRWAGMFASTKDGLPYIGKLTPNSNIYYALGYGGNGIVFSYIAATILKDMLTGKKNNHAAIFHFSR</sequence>
<dbReference type="RefSeq" id="WP_111000431.1">
    <property type="nucleotide sequence ID" value="NZ_QKTW01000025.1"/>
</dbReference>
<evidence type="ECO:0000313" key="3">
    <source>
        <dbReference type="EMBL" id="PZF71286.1"/>
    </source>
</evidence>
<keyword evidence="4" id="KW-1185">Reference proteome</keyword>
<keyword evidence="1" id="KW-0472">Membrane</keyword>
<dbReference type="GO" id="GO:0005737">
    <property type="term" value="C:cytoplasm"/>
    <property type="evidence" value="ECO:0007669"/>
    <property type="project" value="TreeGrafter"/>
</dbReference>
<dbReference type="PANTHER" id="PTHR13847">
    <property type="entry name" value="SARCOSINE DEHYDROGENASE-RELATED"/>
    <property type="match status" value="1"/>
</dbReference>
<dbReference type="OrthoDB" id="571248at2"/>
<comment type="caution">
    <text evidence="3">The sequence shown here is derived from an EMBL/GenBank/DDBJ whole genome shotgun (WGS) entry which is preliminary data.</text>
</comment>
<evidence type="ECO:0000313" key="4">
    <source>
        <dbReference type="Proteomes" id="UP000248745"/>
    </source>
</evidence>
<dbReference type="Pfam" id="PF01266">
    <property type="entry name" value="DAO"/>
    <property type="match status" value="1"/>
</dbReference>
<dbReference type="Gene3D" id="3.50.50.60">
    <property type="entry name" value="FAD/NAD(P)-binding domain"/>
    <property type="match status" value="1"/>
</dbReference>
<dbReference type="PANTHER" id="PTHR13847:SF201">
    <property type="entry name" value="PUTATIBE OXIDOREDUCTASE"/>
    <property type="match status" value="1"/>
</dbReference>
<protein>
    <submittedName>
        <fullName evidence="3">FAD-binding oxidoreductase</fullName>
    </submittedName>
</protein>
<keyword evidence="1" id="KW-0812">Transmembrane</keyword>
<dbReference type="Gene3D" id="3.30.9.10">
    <property type="entry name" value="D-Amino Acid Oxidase, subunit A, domain 2"/>
    <property type="match status" value="1"/>
</dbReference>
<name>A0A2W2BC88_9BACT</name>
<proteinExistence type="predicted"/>
<gene>
    <name evidence="3" type="ORF">DN068_18480</name>
</gene>
<organism evidence="3 4">
    <name type="scientific">Taibaiella soli</name>
    <dbReference type="NCBI Taxonomy" id="1649169"/>
    <lineage>
        <taxon>Bacteria</taxon>
        <taxon>Pseudomonadati</taxon>
        <taxon>Bacteroidota</taxon>
        <taxon>Chitinophagia</taxon>
        <taxon>Chitinophagales</taxon>
        <taxon>Chitinophagaceae</taxon>
        <taxon>Taibaiella</taxon>
    </lineage>
</organism>
<dbReference type="EMBL" id="QKTW01000025">
    <property type="protein sequence ID" value="PZF71286.1"/>
    <property type="molecule type" value="Genomic_DNA"/>
</dbReference>
<evidence type="ECO:0000259" key="2">
    <source>
        <dbReference type="Pfam" id="PF01266"/>
    </source>
</evidence>
<feature type="domain" description="FAD dependent oxidoreductase" evidence="2">
    <location>
        <begin position="30"/>
        <end position="382"/>
    </location>
</feature>
<dbReference type="SUPFAM" id="SSF51905">
    <property type="entry name" value="FAD/NAD(P)-binding domain"/>
    <property type="match status" value="1"/>
</dbReference>
<dbReference type="InterPro" id="IPR036188">
    <property type="entry name" value="FAD/NAD-bd_sf"/>
</dbReference>
<reference evidence="3 4" key="1">
    <citation type="submission" date="2018-06" db="EMBL/GenBank/DDBJ databases">
        <title>Mucibacter soli gen. nov., sp. nov., a new member of the family Chitinophagaceae producing mucin.</title>
        <authorList>
            <person name="Kim M.-K."/>
            <person name="Park S."/>
            <person name="Kim T.-S."/>
            <person name="Joung Y."/>
            <person name="Han J.-H."/>
            <person name="Kim S.B."/>
        </authorList>
    </citation>
    <scope>NUCLEOTIDE SEQUENCE [LARGE SCALE GENOMIC DNA]</scope>
    <source>
        <strain evidence="3 4">R1-15</strain>
    </source>
</reference>
<feature type="transmembrane region" description="Helical" evidence="1">
    <location>
        <begin position="359"/>
        <end position="380"/>
    </location>
</feature>
<evidence type="ECO:0000256" key="1">
    <source>
        <dbReference type="SAM" id="Phobius"/>
    </source>
</evidence>
<accession>A0A2W2BC88</accession>
<dbReference type="AlphaFoldDB" id="A0A2W2BC88"/>
<dbReference type="Proteomes" id="UP000248745">
    <property type="component" value="Unassembled WGS sequence"/>
</dbReference>